<evidence type="ECO:0000256" key="4">
    <source>
        <dbReference type="ARBA" id="ARBA00023002"/>
    </source>
</evidence>
<name>A0A671EUT8_RHIFE</name>
<dbReference type="GO" id="GO:0005634">
    <property type="term" value="C:nucleus"/>
    <property type="evidence" value="ECO:0007669"/>
    <property type="project" value="InterPro"/>
</dbReference>
<keyword evidence="4" id="KW-0560">Oxidoreductase</keyword>
<accession>A0A671EUT8</accession>
<dbReference type="GO" id="GO:0016239">
    <property type="term" value="P:positive regulation of macroautophagy"/>
    <property type="evidence" value="ECO:0007669"/>
    <property type="project" value="TreeGrafter"/>
</dbReference>
<dbReference type="GO" id="GO:0070728">
    <property type="term" value="F:L-leucine binding"/>
    <property type="evidence" value="ECO:0007669"/>
    <property type="project" value="TreeGrafter"/>
</dbReference>
<evidence type="ECO:0000256" key="5">
    <source>
        <dbReference type="ARBA" id="ARBA00049242"/>
    </source>
</evidence>
<proteinExistence type="inferred from homology"/>
<sequence>MRLATAANEAYNASLAVSELLGCTQCGGGRGQDEELGIRIPRPLGHGPSRFIPEKEILQVGSEDAQMHALFSDSFAALGRLDNITLVMVFHPQYLESFLKTQHYLLQMDGPLPLHYRHYIGIMAAARHQCSYLVNLHVNDFLHVGGDPKWLNGLENAPRKLQNLGELNKVLAHRPWLITKEHIEGLLKAEEHSWSLAELVHAVVLLTHYHSLASFTFGCGISPEIHCDGGHTFRPPSVSNYCICDITNGNHSVDEMQVNSAGNVPVSDSFFEVEALMEKMRQLQECRDEEEASQEEMASRFEIEKRESMFVFSSDDEEVTPARDVSRHFEDTSYGYKDFSRHGIQVPTFRVQDYCWEDHGYSLVNRLYPDVGQLIDEKFHIAYNLTYNTMAMHKDVDTSMLRRAIWNYIQCMFGIRLVFSYVYTELFFHWANLFGYLEHICTQTHKLKTLLSPVAYFYAYASESQFITARFVFSFLTQQEGELGTWTGCLQGWGGRADKLVLEEKTSGLSPDILGIFFSLYHRLSSDTPTLLPSWNLVPLQYLWLFSGAF</sequence>
<comment type="catalytic activity">
    <reaction evidence="5">
        <text>a hydroperoxide + L-cysteinyl-[protein] = S-hydroxy-L-cysteinyl-[protein] + an alcohol</text>
        <dbReference type="Rhea" id="RHEA:67124"/>
        <dbReference type="Rhea" id="RHEA-COMP:10131"/>
        <dbReference type="Rhea" id="RHEA-COMP:17193"/>
        <dbReference type="ChEBI" id="CHEBI:29950"/>
        <dbReference type="ChEBI" id="CHEBI:30879"/>
        <dbReference type="ChEBI" id="CHEBI:35924"/>
        <dbReference type="ChEBI" id="CHEBI:61973"/>
    </reaction>
    <physiologicalReaction direction="left-to-right" evidence="5">
        <dbReference type="Rhea" id="RHEA:67125"/>
    </physiologicalReaction>
</comment>
<evidence type="ECO:0000256" key="2">
    <source>
        <dbReference type="ARBA" id="ARBA00008350"/>
    </source>
</evidence>
<dbReference type="GO" id="GO:1901031">
    <property type="term" value="P:regulation of response to reactive oxygen species"/>
    <property type="evidence" value="ECO:0007669"/>
    <property type="project" value="InterPro"/>
</dbReference>
<dbReference type="AlphaFoldDB" id="A0A671EUT8"/>
<evidence type="ECO:0000256" key="1">
    <source>
        <dbReference type="ARBA" id="ARBA00004496"/>
    </source>
</evidence>
<comment type="similarity">
    <text evidence="2">Belongs to the sestrin family.</text>
</comment>
<reference evidence="6" key="5">
    <citation type="submission" date="2025-09" db="UniProtKB">
        <authorList>
            <consortium name="Ensembl"/>
        </authorList>
    </citation>
    <scope>IDENTIFICATION</scope>
</reference>
<gene>
    <name evidence="6" type="primary">SESN1</name>
</gene>
<dbReference type="FunFam" id="1.20.1290.10:FF:000001">
    <property type="entry name" value="Sestrin 1"/>
    <property type="match status" value="1"/>
</dbReference>
<reference evidence="6 7" key="2">
    <citation type="journal article" date="2018" name="Annu Rev Anim Biosci">
        <title>Bat Biology, Genomes, and the Bat1K Project: To Generate Chromosome-Level Genomes for All Living Bat Species.</title>
        <authorList>
            <person name="Teeling E.C."/>
            <person name="Vernes S.C."/>
            <person name="Davalos L.M."/>
            <person name="Ray D.A."/>
            <person name="Gilbert M.T.P."/>
            <person name="Myers E."/>
        </authorList>
    </citation>
    <scope>NUCLEOTIDE SEQUENCE</scope>
</reference>
<dbReference type="InterPro" id="IPR029032">
    <property type="entry name" value="AhpD-like"/>
</dbReference>
<evidence type="ECO:0000256" key="3">
    <source>
        <dbReference type="ARBA" id="ARBA00022490"/>
    </source>
</evidence>
<evidence type="ECO:0000313" key="6">
    <source>
        <dbReference type="Ensembl" id="ENSRFEP00010017061.1"/>
    </source>
</evidence>
<keyword evidence="7" id="KW-1185">Reference proteome</keyword>
<dbReference type="GO" id="GO:0005737">
    <property type="term" value="C:cytoplasm"/>
    <property type="evidence" value="ECO:0007669"/>
    <property type="project" value="UniProtKB-SubCell"/>
</dbReference>
<dbReference type="PANTHER" id="PTHR12474">
    <property type="entry name" value="P53 REGULATED PA26 NUCLEAR PROTEIN SESTRIN"/>
    <property type="match status" value="1"/>
</dbReference>
<keyword evidence="3" id="KW-0963">Cytoplasm</keyword>
<reference evidence="7" key="3">
    <citation type="submission" date="2018-12" db="EMBL/GenBank/DDBJ databases">
        <title>G10K-VGP greater horseshoe bat female genome, primary haplotype.</title>
        <authorList>
            <person name="Teeling E."/>
            <person name="Myers G."/>
            <person name="Vernes S."/>
            <person name="Pippel M."/>
            <person name="Winkler S."/>
            <person name="Fedrigo O."/>
            <person name="Rhie A."/>
            <person name="Koren S."/>
            <person name="Phillippy A."/>
            <person name="Lewin H."/>
            <person name="Damas J."/>
            <person name="Howe K."/>
            <person name="Mountcastle J."/>
            <person name="Jarvis E.D."/>
        </authorList>
    </citation>
    <scope>NUCLEOTIDE SEQUENCE [LARGE SCALE GENOMIC DNA]</scope>
</reference>
<dbReference type="Gene3D" id="1.20.1290.10">
    <property type="entry name" value="AhpD-like"/>
    <property type="match status" value="1"/>
</dbReference>
<dbReference type="Pfam" id="PF04636">
    <property type="entry name" value="PA26"/>
    <property type="match status" value="1"/>
</dbReference>
<dbReference type="GO" id="GO:1904262">
    <property type="term" value="P:negative regulation of TORC1 signaling"/>
    <property type="evidence" value="ECO:0007669"/>
    <property type="project" value="UniProtKB-ARBA"/>
</dbReference>
<dbReference type="InterPro" id="IPR006730">
    <property type="entry name" value="Sestrin"/>
</dbReference>
<dbReference type="GO" id="GO:0016684">
    <property type="term" value="F:oxidoreductase activity, acting on peroxide as acceptor"/>
    <property type="evidence" value="ECO:0007669"/>
    <property type="project" value="TreeGrafter"/>
</dbReference>
<protein>
    <submittedName>
        <fullName evidence="6">Sestrin 1</fullName>
    </submittedName>
</protein>
<reference evidence="6 7" key="1">
    <citation type="journal article" date="2015" name="Annu Rev Anim Biosci">
        <title>The Genome 10K Project: a way forward.</title>
        <authorList>
            <person name="Koepfli K.P."/>
            <person name="Paten B."/>
            <person name="O'Brien S.J."/>
            <person name="Koepfli K.P."/>
            <person name="Paten B."/>
            <person name="Antunes A."/>
            <person name="Belov K."/>
            <person name="Bustamante C."/>
            <person name="Castoe T.A."/>
            <person name="Clawson H."/>
            <person name="Crawford A.J."/>
            <person name="Diekhans M."/>
            <person name="Distel D."/>
            <person name="Durbin R."/>
            <person name="Earl D."/>
            <person name="Fujita M.K."/>
            <person name="Gamble T."/>
            <person name="Georges A."/>
            <person name="Gemmell N."/>
            <person name="Gilbert M.T."/>
            <person name="Graves J.M."/>
            <person name="Green R.E."/>
            <person name="Hickey G."/>
            <person name="Jarvis E.D."/>
            <person name="Johnson W."/>
            <person name="Komissarov A."/>
            <person name="Korf I."/>
            <person name="Kuhn R."/>
            <person name="Larkin D.M."/>
            <person name="Lewin H."/>
            <person name="Lopez J.V."/>
            <person name="Ma J."/>
            <person name="Marques-Bonet T."/>
            <person name="Miller W."/>
            <person name="Murphy R."/>
            <person name="Pevzner P."/>
            <person name="Shapiro B."/>
            <person name="Steiner C."/>
            <person name="Tamazian G."/>
            <person name="Venkatesh B."/>
            <person name="Wang J."/>
            <person name="Wayne R."/>
            <person name="Wiley E."/>
            <person name="Yang H."/>
            <person name="Zhang G."/>
            <person name="Haussler D."/>
            <person name="Ryder O."/>
            <person name="O'Brien S.J."/>
        </authorList>
    </citation>
    <scope>NUCLEOTIDE SEQUENCE</scope>
</reference>
<comment type="subcellular location">
    <subcellularLocation>
        <location evidence="1">Cytoplasm</location>
    </subcellularLocation>
</comment>
<dbReference type="SUPFAM" id="SSF69118">
    <property type="entry name" value="AhpD-like"/>
    <property type="match status" value="1"/>
</dbReference>
<dbReference type="PANTHER" id="PTHR12474:SF3">
    <property type="entry name" value="SESTRIN-1"/>
    <property type="match status" value="1"/>
</dbReference>
<dbReference type="GO" id="GO:0071233">
    <property type="term" value="P:cellular response to L-leucine"/>
    <property type="evidence" value="ECO:0007669"/>
    <property type="project" value="TreeGrafter"/>
</dbReference>
<evidence type="ECO:0000313" key="7">
    <source>
        <dbReference type="Proteomes" id="UP000472240"/>
    </source>
</evidence>
<dbReference type="GeneTree" id="ENSGT00950000183168"/>
<dbReference type="Proteomes" id="UP000472240">
    <property type="component" value="Chromosome 3"/>
</dbReference>
<dbReference type="Ensembl" id="ENSRFET00010018616.1">
    <property type="protein sequence ID" value="ENSRFEP00010017061.1"/>
    <property type="gene ID" value="ENSRFEG00010011576.1"/>
</dbReference>
<organism evidence="6 7">
    <name type="scientific">Rhinolophus ferrumequinum</name>
    <name type="common">Greater horseshoe bat</name>
    <dbReference type="NCBI Taxonomy" id="59479"/>
    <lineage>
        <taxon>Eukaryota</taxon>
        <taxon>Metazoa</taxon>
        <taxon>Chordata</taxon>
        <taxon>Craniata</taxon>
        <taxon>Vertebrata</taxon>
        <taxon>Euteleostomi</taxon>
        <taxon>Mammalia</taxon>
        <taxon>Eutheria</taxon>
        <taxon>Laurasiatheria</taxon>
        <taxon>Chiroptera</taxon>
        <taxon>Yinpterochiroptera</taxon>
        <taxon>Rhinolophoidea</taxon>
        <taxon>Rhinolophidae</taxon>
        <taxon>Rhinolophinae</taxon>
        <taxon>Rhinolophus</taxon>
    </lineage>
</organism>
<reference evidence="6" key="4">
    <citation type="submission" date="2025-08" db="UniProtKB">
        <authorList>
            <consortium name="Ensembl"/>
        </authorList>
    </citation>
    <scope>IDENTIFICATION</scope>
</reference>
<dbReference type="GO" id="GO:1990253">
    <property type="term" value="P:cellular response to leucine starvation"/>
    <property type="evidence" value="ECO:0007669"/>
    <property type="project" value="TreeGrafter"/>
</dbReference>